<organism evidence="2">
    <name type="scientific">freshwater metagenome</name>
    <dbReference type="NCBI Taxonomy" id="449393"/>
    <lineage>
        <taxon>unclassified sequences</taxon>
        <taxon>metagenomes</taxon>
        <taxon>ecological metagenomes</taxon>
    </lineage>
</organism>
<evidence type="ECO:0000259" key="1">
    <source>
        <dbReference type="Pfam" id="PF00534"/>
    </source>
</evidence>
<sequence length="424" mass="46166">MSTPEEITLGEQTRNNLRVLVVAYVCSPKLGSEAGIAWNWVSHFAELGCEVDLLTTKRFVDDLEPAIKASSGLIKLHAIEAPSTRGLPSQVAVYAGYLRWQTAALRYARTTDLLNQAQVIHHITWSSLFWGSRFHSEGPPLIFGPIGGGQIADFRLGTPMSRGAYLKEKSRSAGIRLIRFNPLAVRTARHADLILATNYETLRVVTQLGASSAQLMPDSAPPPAVMSTQPTEAEQHHHGRVIWIGRMVPIKDPVLAVEAFAELAQRMPEATLDMFGSGSELARVERRVAELGLRDCVQLHGHVDWATLPGHLDRSRVFLISSLRESLSSQMIEALGRGVPIVGINQHGVAAFIPTDCGHLVEVGERAAVTADLAAGLAGILALSDSEWSKVSARARAAAEHMAWPEKAAELLVTFKKLTERAVR</sequence>
<accession>A0A6J7SI84</accession>
<dbReference type="InterPro" id="IPR001296">
    <property type="entry name" value="Glyco_trans_1"/>
</dbReference>
<dbReference type="EMBL" id="CAFBPW010000267">
    <property type="protein sequence ID" value="CAB5039980.1"/>
    <property type="molecule type" value="Genomic_DNA"/>
</dbReference>
<dbReference type="AlphaFoldDB" id="A0A6J7SI84"/>
<dbReference type="SUPFAM" id="SSF53756">
    <property type="entry name" value="UDP-Glycosyltransferase/glycogen phosphorylase"/>
    <property type="match status" value="1"/>
</dbReference>
<dbReference type="CDD" id="cd03801">
    <property type="entry name" value="GT4_PimA-like"/>
    <property type="match status" value="1"/>
</dbReference>
<evidence type="ECO:0000313" key="2">
    <source>
        <dbReference type="EMBL" id="CAB5039980.1"/>
    </source>
</evidence>
<dbReference type="Pfam" id="PF00534">
    <property type="entry name" value="Glycos_transf_1"/>
    <property type="match status" value="1"/>
</dbReference>
<name>A0A6J7SI84_9ZZZZ</name>
<gene>
    <name evidence="2" type="ORF">UFOPK4173_01757</name>
</gene>
<protein>
    <submittedName>
        <fullName evidence="2">Unannotated protein</fullName>
    </submittedName>
</protein>
<reference evidence="2" key="1">
    <citation type="submission" date="2020-05" db="EMBL/GenBank/DDBJ databases">
        <authorList>
            <person name="Chiriac C."/>
            <person name="Salcher M."/>
            <person name="Ghai R."/>
            <person name="Kavagutti S V."/>
        </authorList>
    </citation>
    <scope>NUCLEOTIDE SEQUENCE</scope>
</reference>
<dbReference type="GO" id="GO:0016757">
    <property type="term" value="F:glycosyltransferase activity"/>
    <property type="evidence" value="ECO:0007669"/>
    <property type="project" value="InterPro"/>
</dbReference>
<proteinExistence type="predicted"/>
<dbReference type="PANTHER" id="PTHR12526">
    <property type="entry name" value="GLYCOSYLTRANSFERASE"/>
    <property type="match status" value="1"/>
</dbReference>
<dbReference type="Gene3D" id="3.40.50.2000">
    <property type="entry name" value="Glycogen Phosphorylase B"/>
    <property type="match status" value="1"/>
</dbReference>
<feature type="domain" description="Glycosyl transferase family 1" evidence="1">
    <location>
        <begin position="240"/>
        <end position="364"/>
    </location>
</feature>